<evidence type="ECO:0000259" key="3">
    <source>
        <dbReference type="SMART" id="SM00062"/>
    </source>
</evidence>
<dbReference type="InterPro" id="IPR001638">
    <property type="entry name" value="Solute-binding_3/MltF_N"/>
</dbReference>
<evidence type="ECO:0000313" key="4">
    <source>
        <dbReference type="EMBL" id="SMC18321.1"/>
    </source>
</evidence>
<proteinExistence type="predicted"/>
<dbReference type="Pfam" id="PF00497">
    <property type="entry name" value="SBP_bac_3"/>
    <property type="match status" value="1"/>
</dbReference>
<dbReference type="SMART" id="SM00062">
    <property type="entry name" value="PBPb"/>
    <property type="match status" value="1"/>
</dbReference>
<sequence length="247" mass="27735">MLRACCIATLLHLLPAPALAEVVRLVTGNYPPYEYEANGQVQGVAVELIRSAYARSNWQVDIQVVPWARALRDVQNGDADGVFATARTQERDAQFFFSRESIIPFTTTLFVHIDNGWRFDGDLLSLADLRIGLLNQASNGPAFNLLMAQGKLHNAEMANDTLTNVRKLLSWRIDVMVANRYNAIYVMKQNNLYGQVLPLKPDIDTSPTYLAFSRKRDLSRAQSVFDAGIAAMKKDGSYQQILERYGF</sequence>
<keyword evidence="5" id="KW-1185">Reference proteome</keyword>
<dbReference type="PANTHER" id="PTHR35936:SF25">
    <property type="entry name" value="ABC TRANSPORTER SUBSTRATE-BINDING PROTEIN"/>
    <property type="match status" value="1"/>
</dbReference>
<dbReference type="STRING" id="1121001.SAMN02745857_00529"/>
<feature type="chain" id="PRO_5012280574" evidence="2">
    <location>
        <begin position="21"/>
        <end position="247"/>
    </location>
</feature>
<dbReference type="Gene3D" id="3.40.190.10">
    <property type="entry name" value="Periplasmic binding protein-like II"/>
    <property type="match status" value="2"/>
</dbReference>
<dbReference type="AlphaFoldDB" id="A0A1W1X4F1"/>
<evidence type="ECO:0000256" key="1">
    <source>
        <dbReference type="ARBA" id="ARBA00022729"/>
    </source>
</evidence>
<organism evidence="4 5">
    <name type="scientific">Andreprevotia lacus DSM 23236</name>
    <dbReference type="NCBI Taxonomy" id="1121001"/>
    <lineage>
        <taxon>Bacteria</taxon>
        <taxon>Pseudomonadati</taxon>
        <taxon>Pseudomonadota</taxon>
        <taxon>Betaproteobacteria</taxon>
        <taxon>Neisseriales</taxon>
        <taxon>Chitinibacteraceae</taxon>
        <taxon>Andreprevotia</taxon>
    </lineage>
</organism>
<dbReference type="SUPFAM" id="SSF53850">
    <property type="entry name" value="Periplasmic binding protein-like II"/>
    <property type="match status" value="1"/>
</dbReference>
<feature type="signal peptide" evidence="2">
    <location>
        <begin position="1"/>
        <end position="20"/>
    </location>
</feature>
<protein>
    <submittedName>
        <fullName evidence="4">Polar amino acid transport system substrate-binding protein</fullName>
    </submittedName>
</protein>
<evidence type="ECO:0000313" key="5">
    <source>
        <dbReference type="Proteomes" id="UP000192761"/>
    </source>
</evidence>
<dbReference type="EMBL" id="FWXD01000002">
    <property type="protein sequence ID" value="SMC18321.1"/>
    <property type="molecule type" value="Genomic_DNA"/>
</dbReference>
<evidence type="ECO:0000256" key="2">
    <source>
        <dbReference type="SAM" id="SignalP"/>
    </source>
</evidence>
<gene>
    <name evidence="4" type="ORF">SAMN02745857_00529</name>
</gene>
<accession>A0A1W1X4F1</accession>
<name>A0A1W1X4F1_9NEIS</name>
<keyword evidence="1 2" id="KW-0732">Signal</keyword>
<dbReference type="Proteomes" id="UP000192761">
    <property type="component" value="Unassembled WGS sequence"/>
</dbReference>
<feature type="domain" description="Solute-binding protein family 3/N-terminal" evidence="3">
    <location>
        <begin position="22"/>
        <end position="246"/>
    </location>
</feature>
<dbReference type="PANTHER" id="PTHR35936">
    <property type="entry name" value="MEMBRANE-BOUND LYTIC MUREIN TRANSGLYCOSYLASE F"/>
    <property type="match status" value="1"/>
</dbReference>
<reference evidence="4 5" key="1">
    <citation type="submission" date="2017-04" db="EMBL/GenBank/DDBJ databases">
        <authorList>
            <person name="Afonso C.L."/>
            <person name="Miller P.J."/>
            <person name="Scott M.A."/>
            <person name="Spackman E."/>
            <person name="Goraichik I."/>
            <person name="Dimitrov K.M."/>
            <person name="Suarez D.L."/>
            <person name="Swayne D.E."/>
        </authorList>
    </citation>
    <scope>NUCLEOTIDE SEQUENCE [LARGE SCALE GENOMIC DNA]</scope>
    <source>
        <strain evidence="4 5">DSM 23236</strain>
    </source>
</reference>